<evidence type="ECO:0000256" key="7">
    <source>
        <dbReference type="PROSITE-ProRule" id="PRU00221"/>
    </source>
</evidence>
<feature type="region of interest" description="Disordered" evidence="8">
    <location>
        <begin position="1"/>
        <end position="22"/>
    </location>
</feature>
<dbReference type="SUPFAM" id="SSF50978">
    <property type="entry name" value="WD40 repeat-like"/>
    <property type="match status" value="2"/>
</dbReference>
<dbReference type="PANTHER" id="PTHR14344:SF3">
    <property type="entry name" value="WD REPEAT-CONTAINING PROTEIN 6"/>
    <property type="match status" value="1"/>
</dbReference>
<dbReference type="InterPro" id="IPR051973">
    <property type="entry name" value="tRNA_Anticodon_Mtase-Reg"/>
</dbReference>
<dbReference type="PROSITE" id="PS50294">
    <property type="entry name" value="WD_REPEATS_REGION"/>
    <property type="match status" value="1"/>
</dbReference>
<accession>A0ABD3SQL8</accession>
<name>A0ABD3SQL8_9STRA</name>
<dbReference type="GO" id="GO:0005737">
    <property type="term" value="C:cytoplasm"/>
    <property type="evidence" value="ECO:0007669"/>
    <property type="project" value="UniProtKB-SubCell"/>
</dbReference>
<feature type="compositionally biased region" description="Acidic residues" evidence="8">
    <location>
        <begin position="119"/>
        <end position="128"/>
    </location>
</feature>
<dbReference type="SUPFAM" id="SSF69322">
    <property type="entry name" value="Tricorn protease domain 2"/>
    <property type="match status" value="1"/>
</dbReference>
<feature type="region of interest" description="Disordered" evidence="8">
    <location>
        <begin position="101"/>
        <end position="139"/>
    </location>
</feature>
<protein>
    <submittedName>
        <fullName evidence="9">Uncharacterized protein</fullName>
    </submittedName>
</protein>
<sequence length="1451" mass="158674">MTTKRRTVVDAELPPNDPKHSRCSAKINVLERTSLHGGPVTFATIRFPPPPHDDVAAAADERRRRRRGRDDVTKEREYRDLLASRGRVVFARGPWIESHPLFRGGHANDEGDEGSSAASEEEEEEVTEDGGFTGGAAGGHSVPSYDPRCYKILAYCYGGSNVVEGRSSTIECVSGMIFPSSAPSLAYLKSSRTSSSLDEAETFTTPSRRKRSSVASSSLQISAVVFGGRRMSFLSGGGLWDTSHSRAAAAAADNFRSISIRRVTNERKMTTHPYLEVSDWIHDIRMLNVDHFYRSSETASQAKDDIDSKNAERTPCTTMAFLMAMAMTSNCCEIWAFRSTREEIGMDVALCPTRLLCIACDVRCMTYSLSLYGWDDDVKLDVDGCATNDSEYFRSYGSVRVPALLAASGTVFGDIIVWGVVDVHRKCCPAFNEHFPSIFNSWLSNTITEKNMDVRQNTPTRMRVSPLYRLKGHLGSVFKVKFSECGNFLASSSDDRTVRLWMLTATNFQSANTVEYDKNSQNIRQRSATEILALDSSRMLYTLTWTGWGHTARVWDVSFVPLQSQHETDALFPMIVSAGEDGTARVWSPLSSTKEIAHPLRGHRCESIWTVDICEDIVVTGGNDGCVKLFGLGSRVRSGEESVRSFFVPRDPRQNMPVIVTNGVDDTNSLRKKKNKNKQHEIGQTICGMVFYTSSGGVQTDLLVVTRAGGLFSLDMTSNAWSEHSSWSEHVVSSFVDERIYIDPSTGNCVGAHPSGKCAVVGTTEGWLVISSVSGSSSFAAQTLPLNHNNTNVAFRAQSYFPVQSITFIDESSLLVFYARGAIIWFRFDESPTPLYVMNLGTTAIPLSFANNSNEMYIGDSRGNIAYFSLNETGTLTDIDTQADDVHERKPNVLLANVHGKEHVTGLVIISTGLVLSVGNDGCLHQCKRVANGELRKLTSIPVPKVTGLRHIWTVADASGIERVILGGYYGNDFVMLDSTNGYYELLRIATGGRQRRQDMFYSSNNNTGSTRCTNLFGMAILIGQKDGVNSIDIHCSQLLQNPLENMDVCCQSRAIYSIGPSIHGEAINDACWVDDGRGNNFLLTGSNDCSVTLSKLKNCKLDSTVELPPHESCVRGVCSSGRLLVTCGGKLSMEFYILCTSPMLSVNGGDPSPGFVSLLCSYRTLGKATIDHRMNSVRATSLFPPEKQCHLVLAGDSDGDLHLCIISERAVARRTVIGRKLNGNRRPILCLALLRCNPREIFAFVGTTDGEISVWVLPGIILCDGDGTHELDGIIPIAPVHSFKAHKTGVNDISVANASPQKITDTLAVVITSVGDDQALTTCMLEFITDPSEGDLEVSSEIALCTTCASATALKAVKIISDSDCYRIYTIHSAEITLWHLVVNHHELSVNYITSTPLGTEGSCIDCISQKSTNGSVHDTIAVCGEGIALLSLNSNILRASWLSRNNPAR</sequence>
<organism evidence="9 10">
    <name type="scientific">Cyclostephanos tholiformis</name>
    <dbReference type="NCBI Taxonomy" id="382380"/>
    <lineage>
        <taxon>Eukaryota</taxon>
        <taxon>Sar</taxon>
        <taxon>Stramenopiles</taxon>
        <taxon>Ochrophyta</taxon>
        <taxon>Bacillariophyta</taxon>
        <taxon>Coscinodiscophyceae</taxon>
        <taxon>Thalassiosirophycidae</taxon>
        <taxon>Stephanodiscales</taxon>
        <taxon>Stephanodiscaceae</taxon>
        <taxon>Cyclostephanos</taxon>
    </lineage>
</organism>
<feature type="compositionally biased region" description="Basic and acidic residues" evidence="8">
    <location>
        <begin position="51"/>
        <end position="75"/>
    </location>
</feature>
<keyword evidence="10" id="KW-1185">Reference proteome</keyword>
<dbReference type="InterPro" id="IPR036322">
    <property type="entry name" value="WD40_repeat_dom_sf"/>
</dbReference>
<dbReference type="PROSITE" id="PS50082">
    <property type="entry name" value="WD_REPEATS_2"/>
    <property type="match status" value="1"/>
</dbReference>
<keyword evidence="5" id="KW-0677">Repeat</keyword>
<comment type="similarity">
    <text evidence="6">Belongs to the WD repeat WDR6 family.</text>
</comment>
<evidence type="ECO:0000256" key="8">
    <source>
        <dbReference type="SAM" id="MobiDB-lite"/>
    </source>
</evidence>
<dbReference type="GO" id="GO:0008033">
    <property type="term" value="P:tRNA processing"/>
    <property type="evidence" value="ECO:0007669"/>
    <property type="project" value="UniProtKB-KW"/>
</dbReference>
<evidence type="ECO:0000256" key="6">
    <source>
        <dbReference type="ARBA" id="ARBA00038255"/>
    </source>
</evidence>
<evidence type="ECO:0000256" key="3">
    <source>
        <dbReference type="ARBA" id="ARBA00022574"/>
    </source>
</evidence>
<dbReference type="SMART" id="SM00320">
    <property type="entry name" value="WD40"/>
    <property type="match status" value="6"/>
</dbReference>
<dbReference type="InterPro" id="IPR015943">
    <property type="entry name" value="WD40/YVTN_repeat-like_dom_sf"/>
</dbReference>
<gene>
    <name evidence="9" type="ORF">ACHAXA_009334</name>
</gene>
<evidence type="ECO:0000256" key="1">
    <source>
        <dbReference type="ARBA" id="ARBA00004496"/>
    </source>
</evidence>
<keyword evidence="2" id="KW-0963">Cytoplasm</keyword>
<comment type="subcellular location">
    <subcellularLocation>
        <location evidence="1">Cytoplasm</location>
    </subcellularLocation>
</comment>
<dbReference type="Proteomes" id="UP001530377">
    <property type="component" value="Unassembled WGS sequence"/>
</dbReference>
<dbReference type="PANTHER" id="PTHR14344">
    <property type="entry name" value="WD REPEAT PROTEIN"/>
    <property type="match status" value="1"/>
</dbReference>
<evidence type="ECO:0000256" key="2">
    <source>
        <dbReference type="ARBA" id="ARBA00022490"/>
    </source>
</evidence>
<dbReference type="Pfam" id="PF00400">
    <property type="entry name" value="WD40"/>
    <property type="match status" value="2"/>
</dbReference>
<comment type="caution">
    <text evidence="9">The sequence shown here is derived from an EMBL/GenBank/DDBJ whole genome shotgun (WGS) entry which is preliminary data.</text>
</comment>
<feature type="repeat" description="WD" evidence="7">
    <location>
        <begin position="470"/>
        <end position="501"/>
    </location>
</feature>
<evidence type="ECO:0000313" key="9">
    <source>
        <dbReference type="EMBL" id="KAL3826725.1"/>
    </source>
</evidence>
<evidence type="ECO:0000313" key="10">
    <source>
        <dbReference type="Proteomes" id="UP001530377"/>
    </source>
</evidence>
<evidence type="ECO:0000256" key="5">
    <source>
        <dbReference type="ARBA" id="ARBA00022737"/>
    </source>
</evidence>
<proteinExistence type="inferred from homology"/>
<reference evidence="9 10" key="1">
    <citation type="submission" date="2024-10" db="EMBL/GenBank/DDBJ databases">
        <title>Updated reference genomes for cyclostephanoid diatoms.</title>
        <authorList>
            <person name="Roberts W.R."/>
            <person name="Alverson A.J."/>
        </authorList>
    </citation>
    <scope>NUCLEOTIDE SEQUENCE [LARGE SCALE GENOMIC DNA]</scope>
    <source>
        <strain evidence="9 10">AJA228-03</strain>
    </source>
</reference>
<dbReference type="EMBL" id="JALLPB020000015">
    <property type="protein sequence ID" value="KAL3826725.1"/>
    <property type="molecule type" value="Genomic_DNA"/>
</dbReference>
<feature type="region of interest" description="Disordered" evidence="8">
    <location>
        <begin position="43"/>
        <end position="75"/>
    </location>
</feature>
<evidence type="ECO:0000256" key="4">
    <source>
        <dbReference type="ARBA" id="ARBA00022694"/>
    </source>
</evidence>
<keyword evidence="4" id="KW-0819">tRNA processing</keyword>
<dbReference type="InterPro" id="IPR001680">
    <property type="entry name" value="WD40_rpt"/>
</dbReference>
<keyword evidence="3 7" id="KW-0853">WD repeat</keyword>
<dbReference type="Gene3D" id="2.130.10.10">
    <property type="entry name" value="YVTN repeat-like/Quinoprotein amine dehydrogenase"/>
    <property type="match status" value="3"/>
</dbReference>